<dbReference type="PANTHER" id="PTHR22599">
    <property type="entry name" value="MPS ONE BINDER KINASE ACTIVATOR-LIKE MOB"/>
    <property type="match status" value="1"/>
</dbReference>
<feature type="binding site" evidence="1">
    <location>
        <position position="136"/>
    </location>
    <ligand>
        <name>Zn(2+)</name>
        <dbReference type="ChEBI" id="CHEBI:29105"/>
    </ligand>
</feature>
<protein>
    <submittedName>
        <fullName evidence="3">MOB kinase activator-like 1</fullName>
    </submittedName>
</protein>
<proteinExistence type="predicted"/>
<keyword evidence="1" id="KW-0479">Metal-binding</keyword>
<feature type="binding site" evidence="1">
    <location>
        <position position="131"/>
    </location>
    <ligand>
        <name>Zn(2+)</name>
        <dbReference type="ChEBI" id="CHEBI:29105"/>
    </ligand>
</feature>
<feature type="binding site" evidence="1">
    <location>
        <position position="62"/>
    </location>
    <ligand>
        <name>Zn(2+)</name>
        <dbReference type="ChEBI" id="CHEBI:29105"/>
    </ligand>
</feature>
<name>A0A1I7XD91_HETBA</name>
<dbReference type="Pfam" id="PF03637">
    <property type="entry name" value="Mob1_phocein"/>
    <property type="match status" value="1"/>
</dbReference>
<dbReference type="InterPro" id="IPR005301">
    <property type="entry name" value="MOB_kinase_act_fam"/>
</dbReference>
<keyword evidence="1" id="KW-0862">Zinc</keyword>
<evidence type="ECO:0000256" key="1">
    <source>
        <dbReference type="PIRSR" id="PIRSR605301-1"/>
    </source>
</evidence>
<accession>A0A1I7XD91</accession>
<dbReference type="Proteomes" id="UP000095283">
    <property type="component" value="Unplaced"/>
</dbReference>
<organism evidence="2 3">
    <name type="scientific">Heterorhabditis bacteriophora</name>
    <name type="common">Entomopathogenic nematode worm</name>
    <dbReference type="NCBI Taxonomy" id="37862"/>
    <lineage>
        <taxon>Eukaryota</taxon>
        <taxon>Metazoa</taxon>
        <taxon>Ecdysozoa</taxon>
        <taxon>Nematoda</taxon>
        <taxon>Chromadorea</taxon>
        <taxon>Rhabditida</taxon>
        <taxon>Rhabditina</taxon>
        <taxon>Rhabditomorpha</taxon>
        <taxon>Strongyloidea</taxon>
        <taxon>Heterorhabditidae</taxon>
        <taxon>Heterorhabditis</taxon>
    </lineage>
</organism>
<dbReference type="AlphaFoldDB" id="A0A1I7XD91"/>
<feature type="binding site" evidence="1">
    <location>
        <position position="67"/>
    </location>
    <ligand>
        <name>Zn(2+)</name>
        <dbReference type="ChEBI" id="CHEBI:29105"/>
    </ligand>
</feature>
<evidence type="ECO:0000313" key="2">
    <source>
        <dbReference type="Proteomes" id="UP000095283"/>
    </source>
</evidence>
<dbReference type="WBParaSite" id="Hba_15665">
    <property type="protein sequence ID" value="Hba_15665"/>
    <property type="gene ID" value="Hba_15665"/>
</dbReference>
<dbReference type="SMART" id="SM01388">
    <property type="entry name" value="Mob1_phocein"/>
    <property type="match status" value="1"/>
</dbReference>
<evidence type="ECO:0000313" key="3">
    <source>
        <dbReference type="WBParaSite" id="Hba_15665"/>
    </source>
</evidence>
<dbReference type="Gene3D" id="1.20.140.30">
    <property type="entry name" value="MOB kinase activator"/>
    <property type="match status" value="1"/>
</dbReference>
<dbReference type="InterPro" id="IPR036703">
    <property type="entry name" value="MOB_kinase_act_sf"/>
</dbReference>
<reference evidence="3" key="1">
    <citation type="submission" date="2016-11" db="UniProtKB">
        <authorList>
            <consortium name="WormBaseParasite"/>
        </authorList>
    </citation>
    <scope>IDENTIFICATION</scope>
</reference>
<sequence length="184" mass="21245">MSGVTVLEGDVVAHSAPTLGSGNLRDVVRLPEGEDLNEWLAVNIMDVFNQVRMLYGTVVSFCTNESCPQMTAGSKHEYYWKESDRVYDSVILSLFHFTIIKRIFMMRRPFPRNFHQVCESIMKRLFRVYAHVYSSHASKIREQNSTPHLNTSFKQFILFALQFKLIPQTELEPLRPIIDDLIGS</sequence>
<dbReference type="SUPFAM" id="SSF101152">
    <property type="entry name" value="Mob1/phocein"/>
    <property type="match status" value="1"/>
</dbReference>
<keyword evidence="2" id="KW-1185">Reference proteome</keyword>